<dbReference type="OrthoDB" id="270568at2759"/>
<sequence length="490" mass="54987">MDGPGVFKWITFQEILFLFISCSVLAFLLRSQDSLEFKLVLNVTTEERAARENYANQKFPLRNEKLPLPIVTDLESDGQTDVILVSADKVLNVYSRHYTPSYLGHHGIKHSNKNVSLLKMSRVVAMTTGFLQPYQSVVQVRKQVIAVLYSDWTLSCYNHNLKLMWSKKLNENEIPISSEASLLVSAISIKKSPAGVILVGGRINGNYDNNNNNDNIGGDSDKRRMRRGAEQEKIEHQKNFNLNTCTFTLKWIPKLNQYKRKKVNHGNTEPFTPLLIESPSHQHPLKVSTLRRNSSFSLPVGVAYDSIFLLSSGRVTSIGPRGQFNWQTDTEADWDFATDTIYSNNESPVGGAEGGGDKKRKMEYDFVSESFRPSMSALALKSYGKKDHILLIGWYSVTVLDATDGSILVQHILSSPPLSKPVISDFTDDSSNDIIIQTQHGLIGLSLVHRSGFLHSTILSLFIGFIIVLVAVYTRQRTGFLMPKIKEAQD</sequence>
<dbReference type="PANTHER" id="PTHR34284">
    <property type="entry name" value="FG-GAP REPEAT-CONTAINING PROTEIN"/>
    <property type="match status" value="1"/>
</dbReference>
<dbReference type="InParanoid" id="A0A1X7T644"/>
<organism evidence="3">
    <name type="scientific">Amphimedon queenslandica</name>
    <name type="common">Sponge</name>
    <dbReference type="NCBI Taxonomy" id="400682"/>
    <lineage>
        <taxon>Eukaryota</taxon>
        <taxon>Metazoa</taxon>
        <taxon>Porifera</taxon>
        <taxon>Demospongiae</taxon>
        <taxon>Heteroscleromorpha</taxon>
        <taxon>Haplosclerida</taxon>
        <taxon>Niphatidae</taxon>
        <taxon>Amphimedon</taxon>
    </lineage>
</organism>
<evidence type="ECO:0000256" key="1">
    <source>
        <dbReference type="SAM" id="MobiDB-lite"/>
    </source>
</evidence>
<reference evidence="3" key="1">
    <citation type="submission" date="2017-05" db="UniProtKB">
        <authorList>
            <consortium name="EnsemblMetazoa"/>
        </authorList>
    </citation>
    <scope>IDENTIFICATION</scope>
</reference>
<evidence type="ECO:0000313" key="3">
    <source>
        <dbReference type="EnsemblMetazoa" id="Aqu2.1.09850_001"/>
    </source>
</evidence>
<feature type="transmembrane region" description="Helical" evidence="2">
    <location>
        <begin position="6"/>
        <end position="29"/>
    </location>
</feature>
<dbReference type="eggNOG" id="ENOG502QPN1">
    <property type="taxonomic scope" value="Eukaryota"/>
</dbReference>
<keyword evidence="2" id="KW-1133">Transmembrane helix</keyword>
<evidence type="ECO:0000256" key="2">
    <source>
        <dbReference type="SAM" id="Phobius"/>
    </source>
</evidence>
<feature type="compositionally biased region" description="Low complexity" evidence="1">
    <location>
        <begin position="208"/>
        <end position="218"/>
    </location>
</feature>
<proteinExistence type="predicted"/>
<protein>
    <submittedName>
        <fullName evidence="3">Uncharacterized protein</fullName>
    </submittedName>
</protein>
<feature type="transmembrane region" description="Helical" evidence="2">
    <location>
        <begin position="453"/>
        <end position="474"/>
    </location>
</feature>
<dbReference type="AlphaFoldDB" id="A0A1X7T644"/>
<feature type="compositionally biased region" description="Basic and acidic residues" evidence="1">
    <location>
        <begin position="219"/>
        <end position="232"/>
    </location>
</feature>
<feature type="region of interest" description="Disordered" evidence="1">
    <location>
        <begin position="208"/>
        <end position="232"/>
    </location>
</feature>
<keyword evidence="2" id="KW-0812">Transmembrane</keyword>
<dbReference type="EnsemblMetazoa" id="Aqu2.1.09850_001">
    <property type="protein sequence ID" value="Aqu2.1.09850_001"/>
    <property type="gene ID" value="Aqu2.1.09850"/>
</dbReference>
<dbReference type="PANTHER" id="PTHR34284:SF1">
    <property type="entry name" value="FG-GAP REPEAT-CONTAINING PROTEIN"/>
    <property type="match status" value="1"/>
</dbReference>
<keyword evidence="2" id="KW-0472">Membrane</keyword>
<name>A0A1X7T644_AMPQE</name>
<accession>A0A1X7T644</accession>